<evidence type="ECO:0000256" key="5">
    <source>
        <dbReference type="ARBA" id="ARBA00047664"/>
    </source>
</evidence>
<feature type="domain" description="Formyl transferase N-terminal" evidence="7">
    <location>
        <begin position="2"/>
        <end position="182"/>
    </location>
</feature>
<dbReference type="PANTHER" id="PTHR43369">
    <property type="entry name" value="PHOSPHORIBOSYLGLYCINAMIDE FORMYLTRANSFERASE"/>
    <property type="match status" value="1"/>
</dbReference>
<evidence type="ECO:0000256" key="1">
    <source>
        <dbReference type="ARBA" id="ARBA00005054"/>
    </source>
</evidence>
<evidence type="ECO:0000259" key="7">
    <source>
        <dbReference type="Pfam" id="PF00551"/>
    </source>
</evidence>
<keyword evidence="2 6" id="KW-0808">Transferase</keyword>
<proteinExistence type="inferred from homology"/>
<comment type="similarity">
    <text evidence="4 6">Belongs to the GART family.</text>
</comment>
<dbReference type="Gene3D" id="3.40.50.170">
    <property type="entry name" value="Formyl transferase, N-terminal domain"/>
    <property type="match status" value="1"/>
</dbReference>
<gene>
    <name evidence="6 8" type="primary">purN</name>
    <name evidence="8" type="ORF">HCN83_12465</name>
</gene>
<feature type="binding site" evidence="6">
    <location>
        <position position="107"/>
    </location>
    <ligand>
        <name>(6R)-10-formyltetrahydrofolate</name>
        <dbReference type="ChEBI" id="CHEBI:195366"/>
    </ligand>
</feature>
<comment type="catalytic activity">
    <reaction evidence="5 6">
        <text>N(1)-(5-phospho-beta-D-ribosyl)glycinamide + (6R)-10-formyltetrahydrofolate = N(2)-formyl-N(1)-(5-phospho-beta-D-ribosyl)glycinamide + (6S)-5,6,7,8-tetrahydrofolate + H(+)</text>
        <dbReference type="Rhea" id="RHEA:15053"/>
        <dbReference type="ChEBI" id="CHEBI:15378"/>
        <dbReference type="ChEBI" id="CHEBI:57453"/>
        <dbReference type="ChEBI" id="CHEBI:143788"/>
        <dbReference type="ChEBI" id="CHEBI:147286"/>
        <dbReference type="ChEBI" id="CHEBI:195366"/>
        <dbReference type="EC" id="2.1.2.2"/>
    </reaction>
</comment>
<dbReference type="PANTHER" id="PTHR43369:SF2">
    <property type="entry name" value="PHOSPHORIBOSYLGLYCINAMIDE FORMYLTRANSFERASE"/>
    <property type="match status" value="1"/>
</dbReference>
<dbReference type="InterPro" id="IPR004607">
    <property type="entry name" value="GART"/>
</dbReference>
<dbReference type="CDD" id="cd08645">
    <property type="entry name" value="FMT_core_GART"/>
    <property type="match status" value="1"/>
</dbReference>
<reference evidence="8 9" key="1">
    <citation type="submission" date="2020-03" db="EMBL/GenBank/DDBJ databases">
        <title>Assessment of the enzymatic potential of alkaline-tolerant lipase obtained from Bacillus luteus H11 (technogenic soil) for the bioremediation of saline soils contaminated with petroleum substances.</title>
        <authorList>
            <person name="Kalwasinska A."/>
        </authorList>
    </citation>
    <scope>NUCLEOTIDE SEQUENCE [LARGE SCALE GENOMIC DNA]</scope>
    <source>
        <strain evidence="8 9">H11</strain>
    </source>
</reference>
<dbReference type="InterPro" id="IPR036477">
    <property type="entry name" value="Formyl_transf_N_sf"/>
</dbReference>
<keyword evidence="9" id="KW-1185">Reference proteome</keyword>
<dbReference type="GO" id="GO:0005829">
    <property type="term" value="C:cytosol"/>
    <property type="evidence" value="ECO:0007669"/>
    <property type="project" value="TreeGrafter"/>
</dbReference>
<protein>
    <recommendedName>
        <fullName evidence="6">Phosphoribosylglycinamide formyltransferase</fullName>
        <ecNumber evidence="6">2.1.2.2</ecNumber>
    </recommendedName>
    <alternativeName>
        <fullName evidence="6">5'-phosphoribosylglycinamide transformylase</fullName>
    </alternativeName>
    <alternativeName>
        <fullName evidence="6">GAR transformylase</fullName>
        <shortName evidence="6">GART</shortName>
    </alternativeName>
</protein>
<dbReference type="EMBL" id="JAATHJ010000021">
    <property type="protein sequence ID" value="NJP38401.1"/>
    <property type="molecule type" value="Genomic_DNA"/>
</dbReference>
<feature type="site" description="Raises pKa of active site His" evidence="6">
    <location>
        <position position="145"/>
    </location>
</feature>
<dbReference type="HAMAP" id="MF_01930">
    <property type="entry name" value="PurN"/>
    <property type="match status" value="1"/>
</dbReference>
<evidence type="ECO:0000313" key="8">
    <source>
        <dbReference type="EMBL" id="NJP38401.1"/>
    </source>
</evidence>
<sequence>MMRIAVFASGSGSNFQAVLEACVSGIIKGEVCQVVCDKPGAYVETRAERAGVPLFSFSPSDYESKKAFETELVALLKEQQVDLIVLAGYMRLIGPVLLGAFEGRIMNIHPSLLPSFPGLRAVEQAVDAGVKVTGVTVHLVDEGMDTGPILAQKPVTIEPEDTYETTAAKIHRIEHSLYPETIEAWRKTAEERESTWQNEHS</sequence>
<dbReference type="Pfam" id="PF00551">
    <property type="entry name" value="Formyl_trans_N"/>
    <property type="match status" value="1"/>
</dbReference>
<feature type="active site" description="Proton donor" evidence="6">
    <location>
        <position position="109"/>
    </location>
</feature>
<dbReference type="RefSeq" id="WP_168007847.1">
    <property type="nucleotide sequence ID" value="NZ_JAATHJ010000021.1"/>
</dbReference>
<evidence type="ECO:0000313" key="9">
    <source>
        <dbReference type="Proteomes" id="UP000752012"/>
    </source>
</evidence>
<accession>A0A969PU29</accession>
<feature type="binding site" evidence="6">
    <location>
        <begin position="90"/>
        <end position="93"/>
    </location>
    <ligand>
        <name>(6R)-10-formyltetrahydrofolate</name>
        <dbReference type="ChEBI" id="CHEBI:195366"/>
    </ligand>
</feature>
<evidence type="ECO:0000256" key="3">
    <source>
        <dbReference type="ARBA" id="ARBA00022755"/>
    </source>
</evidence>
<evidence type="ECO:0000256" key="2">
    <source>
        <dbReference type="ARBA" id="ARBA00022679"/>
    </source>
</evidence>
<name>A0A969PU29_9BACI</name>
<keyword evidence="3 6" id="KW-0658">Purine biosynthesis</keyword>
<evidence type="ECO:0000256" key="6">
    <source>
        <dbReference type="HAMAP-Rule" id="MF_01930"/>
    </source>
</evidence>
<feature type="binding site" evidence="6">
    <location>
        <position position="65"/>
    </location>
    <ligand>
        <name>(6R)-10-formyltetrahydrofolate</name>
        <dbReference type="ChEBI" id="CHEBI:195366"/>
    </ligand>
</feature>
<dbReference type="NCBIfam" id="TIGR00639">
    <property type="entry name" value="PurN"/>
    <property type="match status" value="1"/>
</dbReference>
<dbReference type="GO" id="GO:0004644">
    <property type="term" value="F:phosphoribosylglycinamide formyltransferase activity"/>
    <property type="evidence" value="ECO:0007669"/>
    <property type="project" value="UniProtKB-UniRule"/>
</dbReference>
<comment type="pathway">
    <text evidence="1 6">Purine metabolism; IMP biosynthesis via de novo pathway; N(2)-formyl-N(1)-(5-phospho-D-ribosyl)glycinamide from N(1)-(5-phospho-D-ribosyl)glycinamide (10-formyl THF route): step 1/1.</text>
</comment>
<dbReference type="InterPro" id="IPR001555">
    <property type="entry name" value="GART_AS"/>
</dbReference>
<dbReference type="SUPFAM" id="SSF53328">
    <property type="entry name" value="Formyltransferase"/>
    <property type="match status" value="1"/>
</dbReference>
<dbReference type="FunFam" id="3.40.50.170:FF:000007">
    <property type="entry name" value="Phosphoribosylglycinamide formyltransferase"/>
    <property type="match status" value="1"/>
</dbReference>
<organism evidence="8 9">
    <name type="scientific">Alkalicoccus luteus</name>
    <dbReference type="NCBI Taxonomy" id="1237094"/>
    <lineage>
        <taxon>Bacteria</taxon>
        <taxon>Bacillati</taxon>
        <taxon>Bacillota</taxon>
        <taxon>Bacilli</taxon>
        <taxon>Bacillales</taxon>
        <taxon>Bacillaceae</taxon>
        <taxon>Alkalicoccus</taxon>
    </lineage>
</organism>
<comment type="function">
    <text evidence="6">Catalyzes the transfer of a formyl group from 10-formyltetrahydrofolate to 5-phospho-ribosyl-glycinamide (GAR), producing 5-phospho-ribosyl-N-formylglycinamide (FGAR) and tetrahydrofolate.</text>
</comment>
<dbReference type="EC" id="2.1.2.2" evidence="6"/>
<dbReference type="AlphaFoldDB" id="A0A969PU29"/>
<dbReference type="InterPro" id="IPR002376">
    <property type="entry name" value="Formyl_transf_N"/>
</dbReference>
<dbReference type="PROSITE" id="PS00373">
    <property type="entry name" value="GART"/>
    <property type="match status" value="1"/>
</dbReference>
<comment type="caution">
    <text evidence="8">The sequence shown here is derived from an EMBL/GenBank/DDBJ whole genome shotgun (WGS) entry which is preliminary data.</text>
</comment>
<dbReference type="Proteomes" id="UP000752012">
    <property type="component" value="Unassembled WGS sequence"/>
</dbReference>
<dbReference type="GO" id="GO:0006189">
    <property type="term" value="P:'de novo' IMP biosynthetic process"/>
    <property type="evidence" value="ECO:0007669"/>
    <property type="project" value="UniProtKB-UniRule"/>
</dbReference>
<feature type="binding site" evidence="6">
    <location>
        <begin position="12"/>
        <end position="14"/>
    </location>
    <ligand>
        <name>N(1)-(5-phospho-beta-D-ribosyl)glycinamide</name>
        <dbReference type="ChEBI" id="CHEBI:143788"/>
    </ligand>
</feature>
<evidence type="ECO:0000256" key="4">
    <source>
        <dbReference type="ARBA" id="ARBA00038440"/>
    </source>
</evidence>